<reference evidence="1" key="2">
    <citation type="submission" date="2025-09" db="UniProtKB">
        <authorList>
            <consortium name="Ensembl"/>
        </authorList>
    </citation>
    <scope>IDENTIFICATION</scope>
</reference>
<sequence>LERLLPASLSDRPDSLYSITSVCSVDFAKADVCGEIEFAIRYNFKFGILEICISACKNLAYGKEEKKKYLSLSQPTGKVANAFLPSTNHTPPSWPCHTFRSVMILDGCETPSPLPGKSLPLNCSAIKL</sequence>
<evidence type="ECO:0000313" key="1">
    <source>
        <dbReference type="Ensembl" id="ENSNNAP00000000002.1"/>
    </source>
</evidence>
<dbReference type="PANTHER" id="PTHR45716:SF1">
    <property type="entry name" value="SYNAPTOTAGMIN-LIKE PROTEIN 3"/>
    <property type="match status" value="1"/>
</dbReference>
<dbReference type="AlphaFoldDB" id="A0A8C6V7F7"/>
<dbReference type="GO" id="GO:0005886">
    <property type="term" value="C:plasma membrane"/>
    <property type="evidence" value="ECO:0007669"/>
    <property type="project" value="TreeGrafter"/>
</dbReference>
<dbReference type="PANTHER" id="PTHR45716">
    <property type="entry name" value="BITESIZE, ISOFORM I"/>
    <property type="match status" value="1"/>
</dbReference>
<proteinExistence type="predicted"/>
<dbReference type="GO" id="GO:0042043">
    <property type="term" value="F:neurexin family protein binding"/>
    <property type="evidence" value="ECO:0007669"/>
    <property type="project" value="TreeGrafter"/>
</dbReference>
<dbReference type="Proteomes" id="UP000694559">
    <property type="component" value="Unplaced"/>
</dbReference>
<keyword evidence="2" id="KW-1185">Reference proteome</keyword>
<organism evidence="1 2">
    <name type="scientific">Naja naja</name>
    <name type="common">Indian cobra</name>
    <dbReference type="NCBI Taxonomy" id="35670"/>
    <lineage>
        <taxon>Eukaryota</taxon>
        <taxon>Metazoa</taxon>
        <taxon>Chordata</taxon>
        <taxon>Craniata</taxon>
        <taxon>Vertebrata</taxon>
        <taxon>Euteleostomi</taxon>
        <taxon>Lepidosauria</taxon>
        <taxon>Squamata</taxon>
        <taxon>Bifurcata</taxon>
        <taxon>Unidentata</taxon>
        <taxon>Episquamata</taxon>
        <taxon>Toxicofera</taxon>
        <taxon>Serpentes</taxon>
        <taxon>Colubroidea</taxon>
        <taxon>Elapidae</taxon>
        <taxon>Elapinae</taxon>
        <taxon>Naja</taxon>
    </lineage>
</organism>
<dbReference type="Ensembl" id="ENSNNAT00000000007.1">
    <property type="protein sequence ID" value="ENSNNAP00000000002.1"/>
    <property type="gene ID" value="ENSNNAG00000000005.1"/>
</dbReference>
<dbReference type="OrthoDB" id="195679at2759"/>
<accession>A0A8C6V7F7</accession>
<name>A0A8C6V7F7_NAJNA</name>
<reference evidence="1" key="1">
    <citation type="submission" date="2025-08" db="UniProtKB">
        <authorList>
            <consortium name="Ensembl"/>
        </authorList>
    </citation>
    <scope>IDENTIFICATION</scope>
</reference>
<evidence type="ECO:0000313" key="2">
    <source>
        <dbReference type="Proteomes" id="UP000694559"/>
    </source>
</evidence>
<dbReference type="GO" id="GO:0006887">
    <property type="term" value="P:exocytosis"/>
    <property type="evidence" value="ECO:0007669"/>
    <property type="project" value="TreeGrafter"/>
</dbReference>
<dbReference type="GO" id="GO:0070382">
    <property type="term" value="C:exocytic vesicle"/>
    <property type="evidence" value="ECO:0007669"/>
    <property type="project" value="TreeGrafter"/>
</dbReference>
<protein>
    <submittedName>
        <fullName evidence="1">Uncharacterized protein</fullName>
    </submittedName>
</protein>